<dbReference type="GO" id="GO:0009534">
    <property type="term" value="C:chloroplast thylakoid"/>
    <property type="evidence" value="ECO:0007669"/>
    <property type="project" value="UniProtKB-SubCell"/>
</dbReference>
<dbReference type="GO" id="GO:0008379">
    <property type="term" value="F:thioredoxin peroxidase activity"/>
    <property type="evidence" value="ECO:0007669"/>
    <property type="project" value="TreeGrafter"/>
</dbReference>
<keyword evidence="7" id="KW-0809">Transit peptide</keyword>
<dbReference type="Proteomes" id="UP001300502">
    <property type="component" value="Unassembled WGS sequence"/>
</dbReference>
<keyword evidence="11" id="KW-0676">Redox-active center</keyword>
<dbReference type="EC" id="1.11.1.24" evidence="2"/>
<evidence type="ECO:0000256" key="16">
    <source>
        <dbReference type="ARBA" id="ARBA00049091"/>
    </source>
</evidence>
<dbReference type="Gene3D" id="3.40.30.10">
    <property type="entry name" value="Glutaredoxin"/>
    <property type="match status" value="1"/>
</dbReference>
<evidence type="ECO:0000256" key="8">
    <source>
        <dbReference type="ARBA" id="ARBA00023002"/>
    </source>
</evidence>
<evidence type="ECO:0000256" key="15">
    <source>
        <dbReference type="ARBA" id="ARBA00046272"/>
    </source>
</evidence>
<keyword evidence="3" id="KW-0150">Chloroplast</keyword>
<sequence>MGKLQVGDEAPDFELKDQDGNIVKLSEFKGKYPVVLFFYPKDKTYGCTREACSFRDKMSEFNELNAKVFGVSSDSVESHKSFADEQKLTFPLLSDEGGKVRKLYGVPKSMFIMPGRCTYVIGPDGIVRHIYNSQVGFANHVEEAKKALEKIRNDAQTAEE</sequence>
<feature type="active site" description="Cysteine sulfenic acid (-SOH) intermediate; for peroxidase activity" evidence="17">
    <location>
        <position position="47"/>
    </location>
</feature>
<keyword evidence="20" id="KW-1185">Reference proteome</keyword>
<evidence type="ECO:0000259" key="18">
    <source>
        <dbReference type="PROSITE" id="PS51352"/>
    </source>
</evidence>
<dbReference type="InterPro" id="IPR050924">
    <property type="entry name" value="Peroxiredoxin_BCP/PrxQ"/>
</dbReference>
<dbReference type="PANTHER" id="PTHR42801">
    <property type="entry name" value="THIOREDOXIN-DEPENDENT PEROXIDE REDUCTASE"/>
    <property type="match status" value="1"/>
</dbReference>
<dbReference type="SUPFAM" id="SSF52833">
    <property type="entry name" value="Thioredoxin-like"/>
    <property type="match status" value="1"/>
</dbReference>
<reference evidence="19 20" key="1">
    <citation type="submission" date="2022-07" db="EMBL/GenBank/DDBJ databases">
        <title>Genome-wide signatures of adaptation to extreme environments.</title>
        <authorList>
            <person name="Cho C.H."/>
            <person name="Yoon H.S."/>
        </authorList>
    </citation>
    <scope>NUCLEOTIDE SEQUENCE [LARGE SCALE GENOMIC DNA]</scope>
    <source>
        <strain evidence="19 20">108.79 E11</strain>
    </source>
</reference>
<evidence type="ECO:0000256" key="6">
    <source>
        <dbReference type="ARBA" id="ARBA00022862"/>
    </source>
</evidence>
<dbReference type="EMBL" id="JANCYU010000012">
    <property type="protein sequence ID" value="KAK4523213.1"/>
    <property type="molecule type" value="Genomic_DNA"/>
</dbReference>
<evidence type="ECO:0000256" key="1">
    <source>
        <dbReference type="ARBA" id="ARBA00011245"/>
    </source>
</evidence>
<keyword evidence="4" id="KW-0575">Peroxidase</keyword>
<feature type="domain" description="Thioredoxin" evidence="18">
    <location>
        <begin position="4"/>
        <end position="153"/>
    </location>
</feature>
<evidence type="ECO:0000313" key="20">
    <source>
        <dbReference type="Proteomes" id="UP001300502"/>
    </source>
</evidence>
<dbReference type="PROSITE" id="PS51352">
    <property type="entry name" value="THIOREDOXIN_2"/>
    <property type="match status" value="1"/>
</dbReference>
<evidence type="ECO:0000256" key="5">
    <source>
        <dbReference type="ARBA" id="ARBA00022640"/>
    </source>
</evidence>
<dbReference type="InterPro" id="IPR000866">
    <property type="entry name" value="AhpC/TSA"/>
</dbReference>
<accession>A0AAV9I6E2</accession>
<comment type="catalytic activity">
    <reaction evidence="16">
        <text>a hydroperoxide + [thioredoxin]-dithiol = an alcohol + [thioredoxin]-disulfide + H2O</text>
        <dbReference type="Rhea" id="RHEA:62620"/>
        <dbReference type="Rhea" id="RHEA-COMP:10698"/>
        <dbReference type="Rhea" id="RHEA-COMP:10700"/>
        <dbReference type="ChEBI" id="CHEBI:15377"/>
        <dbReference type="ChEBI" id="CHEBI:29950"/>
        <dbReference type="ChEBI" id="CHEBI:30879"/>
        <dbReference type="ChEBI" id="CHEBI:35924"/>
        <dbReference type="ChEBI" id="CHEBI:50058"/>
        <dbReference type="EC" id="1.11.1.24"/>
    </reaction>
</comment>
<evidence type="ECO:0000313" key="19">
    <source>
        <dbReference type="EMBL" id="KAK4523213.1"/>
    </source>
</evidence>
<evidence type="ECO:0000256" key="11">
    <source>
        <dbReference type="ARBA" id="ARBA00023284"/>
    </source>
</evidence>
<comment type="subcellular location">
    <subcellularLocation>
        <location evidence="15">Plastid</location>
        <location evidence="15">Chloroplast thylakoid</location>
    </subcellularLocation>
</comment>
<dbReference type="InterPro" id="IPR024706">
    <property type="entry name" value="Peroxiredoxin_AhpC-typ"/>
</dbReference>
<evidence type="ECO:0000256" key="17">
    <source>
        <dbReference type="PIRSR" id="PIRSR000239-1"/>
    </source>
</evidence>
<protein>
    <recommendedName>
        <fullName evidence="2">thioredoxin-dependent peroxiredoxin</fullName>
        <ecNumber evidence="2">1.11.1.24</ecNumber>
    </recommendedName>
    <alternativeName>
        <fullName evidence="12">Thioredoxin peroxidase</fullName>
    </alternativeName>
    <alternativeName>
        <fullName evidence="14">Thioredoxin-dependent peroxiredoxin Q</fullName>
    </alternativeName>
</protein>
<dbReference type="GO" id="GO:0034599">
    <property type="term" value="P:cellular response to oxidative stress"/>
    <property type="evidence" value="ECO:0007669"/>
    <property type="project" value="TreeGrafter"/>
</dbReference>
<gene>
    <name evidence="19" type="ORF">GAYE_PCTG44G1106</name>
</gene>
<dbReference type="GO" id="GO:0045454">
    <property type="term" value="P:cell redox homeostasis"/>
    <property type="evidence" value="ECO:0007669"/>
    <property type="project" value="TreeGrafter"/>
</dbReference>
<evidence type="ECO:0000256" key="3">
    <source>
        <dbReference type="ARBA" id="ARBA00022528"/>
    </source>
</evidence>
<evidence type="ECO:0000256" key="7">
    <source>
        <dbReference type="ARBA" id="ARBA00022946"/>
    </source>
</evidence>
<evidence type="ECO:0000256" key="12">
    <source>
        <dbReference type="ARBA" id="ARBA00032824"/>
    </source>
</evidence>
<dbReference type="FunFam" id="3.40.30.10:FF:000122">
    <property type="entry name" value="Peroxiredoxin Q chloroplastic"/>
    <property type="match status" value="1"/>
</dbReference>
<proteinExistence type="inferred from homology"/>
<organism evidence="19 20">
    <name type="scientific">Galdieria yellowstonensis</name>
    <dbReference type="NCBI Taxonomy" id="3028027"/>
    <lineage>
        <taxon>Eukaryota</taxon>
        <taxon>Rhodophyta</taxon>
        <taxon>Bangiophyceae</taxon>
        <taxon>Galdieriales</taxon>
        <taxon>Galdieriaceae</taxon>
        <taxon>Galdieria</taxon>
    </lineage>
</organism>
<keyword evidence="9" id="KW-0793">Thylakoid</keyword>
<comment type="similarity">
    <text evidence="13">Belongs to the peroxiredoxin family. BCP/PrxQ subfamily.</text>
</comment>
<dbReference type="AlphaFoldDB" id="A0AAV9I6E2"/>
<keyword evidence="5" id="KW-0934">Plastid</keyword>
<dbReference type="InterPro" id="IPR013766">
    <property type="entry name" value="Thioredoxin_domain"/>
</dbReference>
<evidence type="ECO:0000256" key="9">
    <source>
        <dbReference type="ARBA" id="ARBA00023078"/>
    </source>
</evidence>
<name>A0AAV9I6E2_9RHOD</name>
<dbReference type="PIRSF" id="PIRSF000239">
    <property type="entry name" value="AHPC"/>
    <property type="match status" value="1"/>
</dbReference>
<keyword evidence="6" id="KW-0049">Antioxidant</keyword>
<comment type="caution">
    <text evidence="19">The sequence shown here is derived from an EMBL/GenBank/DDBJ whole genome shotgun (WGS) entry which is preliminary data.</text>
</comment>
<dbReference type="Pfam" id="PF00578">
    <property type="entry name" value="AhpC-TSA"/>
    <property type="match status" value="1"/>
</dbReference>
<keyword evidence="8" id="KW-0560">Oxidoreductase</keyword>
<evidence type="ECO:0000256" key="2">
    <source>
        <dbReference type="ARBA" id="ARBA00013017"/>
    </source>
</evidence>
<dbReference type="CDD" id="cd03017">
    <property type="entry name" value="PRX_BCP"/>
    <property type="match status" value="1"/>
</dbReference>
<evidence type="ECO:0000256" key="13">
    <source>
        <dbReference type="ARBA" id="ARBA00038489"/>
    </source>
</evidence>
<evidence type="ECO:0000256" key="4">
    <source>
        <dbReference type="ARBA" id="ARBA00022559"/>
    </source>
</evidence>
<comment type="subunit">
    <text evidence="1">Monomer.</text>
</comment>
<dbReference type="InterPro" id="IPR036249">
    <property type="entry name" value="Thioredoxin-like_sf"/>
</dbReference>
<evidence type="ECO:0000256" key="14">
    <source>
        <dbReference type="ARBA" id="ARBA00042163"/>
    </source>
</evidence>
<evidence type="ECO:0000256" key="10">
    <source>
        <dbReference type="ARBA" id="ARBA00023157"/>
    </source>
</evidence>
<dbReference type="PANTHER" id="PTHR42801:SF4">
    <property type="entry name" value="AHPC_TSA FAMILY PROTEIN"/>
    <property type="match status" value="1"/>
</dbReference>
<keyword evidence="10" id="KW-1015">Disulfide bond</keyword>